<comment type="similarity">
    <text evidence="2">Belongs to the MAP70 family.</text>
</comment>
<dbReference type="InterPro" id="IPR009768">
    <property type="entry name" value="MAP70"/>
</dbReference>
<dbReference type="STRING" id="93759.A0A1R3JGK8"/>
<evidence type="ECO:0000256" key="5">
    <source>
        <dbReference type="ARBA" id="ARBA00023054"/>
    </source>
</evidence>
<reference evidence="10" key="1">
    <citation type="submission" date="2013-09" db="EMBL/GenBank/DDBJ databases">
        <title>Corchorus olitorius genome sequencing.</title>
        <authorList>
            <person name="Alam M."/>
            <person name="Haque M.S."/>
            <person name="Islam M.S."/>
            <person name="Emdad E.M."/>
            <person name="Islam M.M."/>
            <person name="Ahmed B."/>
            <person name="Halim A."/>
            <person name="Hossen Q.M.M."/>
            <person name="Hossain M.Z."/>
            <person name="Ahmed R."/>
            <person name="Khan M.M."/>
            <person name="Islam R."/>
            <person name="Rashid M.M."/>
            <person name="Khan S.A."/>
            <person name="Rahman M.S."/>
            <person name="Alam M."/>
            <person name="Yahiya A.S."/>
            <person name="Khan M.S."/>
            <person name="Azam M.S."/>
            <person name="Haque T."/>
            <person name="Lashkar M.Z.H."/>
            <person name="Akhand A.I."/>
            <person name="Morshed G."/>
            <person name="Roy S."/>
            <person name="Uddin K.S."/>
            <person name="Rabeya T."/>
            <person name="Hossain A.S."/>
            <person name="Chowdhury A."/>
            <person name="Snigdha A.R."/>
            <person name="Mortoza M.S."/>
            <person name="Matin S.A."/>
            <person name="Hoque S.M.E."/>
            <person name="Islam M.K."/>
            <person name="Roy D.K."/>
            <person name="Haider R."/>
            <person name="Moosa M.M."/>
            <person name="Elias S.M."/>
            <person name="Hasan A.M."/>
            <person name="Jahan S."/>
            <person name="Shafiuddin M."/>
            <person name="Mahmood N."/>
            <person name="Shommy N.S."/>
        </authorList>
    </citation>
    <scope>NUCLEOTIDE SEQUENCE [LARGE SCALE GENOMIC DNA]</scope>
    <source>
        <strain evidence="10">cv. O-4</strain>
    </source>
</reference>
<dbReference type="Pfam" id="PF07058">
    <property type="entry name" value="MAP70"/>
    <property type="match status" value="1"/>
</dbReference>
<dbReference type="GO" id="GO:0008017">
    <property type="term" value="F:microtubule binding"/>
    <property type="evidence" value="ECO:0007669"/>
    <property type="project" value="InterPro"/>
</dbReference>
<dbReference type="PANTHER" id="PTHR31246:SF17">
    <property type="entry name" value="MICROTUBULE-ASSOCIATED PROTEIN 70-2"/>
    <property type="match status" value="1"/>
</dbReference>
<comment type="caution">
    <text evidence="9">The sequence shown here is derived from an EMBL/GenBank/DDBJ whole genome shotgun (WGS) entry which is preliminary data.</text>
</comment>
<evidence type="ECO:0000313" key="10">
    <source>
        <dbReference type="Proteomes" id="UP000187203"/>
    </source>
</evidence>
<keyword evidence="10" id="KW-1185">Reference proteome</keyword>
<dbReference type="EMBL" id="AWUE01016188">
    <property type="protein sequence ID" value="OMO93956.1"/>
    <property type="molecule type" value="Genomic_DNA"/>
</dbReference>
<feature type="compositionally biased region" description="Polar residues" evidence="8">
    <location>
        <begin position="14"/>
        <end position="28"/>
    </location>
</feature>
<evidence type="ECO:0000256" key="1">
    <source>
        <dbReference type="ARBA" id="ARBA00004245"/>
    </source>
</evidence>
<dbReference type="Proteomes" id="UP000187203">
    <property type="component" value="Unassembled WGS sequence"/>
</dbReference>
<keyword evidence="3" id="KW-0963">Cytoplasm</keyword>
<dbReference type="GO" id="GO:0007010">
    <property type="term" value="P:cytoskeleton organization"/>
    <property type="evidence" value="ECO:0007669"/>
    <property type="project" value="InterPro"/>
</dbReference>
<feature type="region of interest" description="Disordered" evidence="8">
    <location>
        <begin position="1"/>
        <end position="54"/>
    </location>
</feature>
<proteinExistence type="inferred from homology"/>
<organism evidence="9 10">
    <name type="scientific">Corchorus olitorius</name>
    <dbReference type="NCBI Taxonomy" id="93759"/>
    <lineage>
        <taxon>Eukaryota</taxon>
        <taxon>Viridiplantae</taxon>
        <taxon>Streptophyta</taxon>
        <taxon>Embryophyta</taxon>
        <taxon>Tracheophyta</taxon>
        <taxon>Spermatophyta</taxon>
        <taxon>Magnoliopsida</taxon>
        <taxon>eudicotyledons</taxon>
        <taxon>Gunneridae</taxon>
        <taxon>Pentapetalae</taxon>
        <taxon>rosids</taxon>
        <taxon>malvids</taxon>
        <taxon>Malvales</taxon>
        <taxon>Malvaceae</taxon>
        <taxon>Grewioideae</taxon>
        <taxon>Apeibeae</taxon>
        <taxon>Corchorus</taxon>
    </lineage>
</organism>
<evidence type="ECO:0000256" key="6">
    <source>
        <dbReference type="ARBA" id="ARBA00023212"/>
    </source>
</evidence>
<protein>
    <submittedName>
        <fullName evidence="9">Microtubule-associated protein 70-2</fullName>
    </submittedName>
</protein>
<dbReference type="GO" id="GO:0005874">
    <property type="term" value="C:microtubule"/>
    <property type="evidence" value="ECO:0007669"/>
    <property type="project" value="UniProtKB-KW"/>
</dbReference>
<comment type="subcellular location">
    <subcellularLocation>
        <location evidence="1">Cytoplasm</location>
        <location evidence="1">Cytoskeleton</location>
    </subcellularLocation>
</comment>
<evidence type="ECO:0000256" key="4">
    <source>
        <dbReference type="ARBA" id="ARBA00022701"/>
    </source>
</evidence>
<keyword evidence="5 7" id="KW-0175">Coiled coil</keyword>
<feature type="coiled-coil region" evidence="7">
    <location>
        <begin position="78"/>
        <end position="105"/>
    </location>
</feature>
<dbReference type="AlphaFoldDB" id="A0A1R3JGK8"/>
<keyword evidence="4" id="KW-0493">Microtubule</keyword>
<evidence type="ECO:0000256" key="8">
    <source>
        <dbReference type="SAM" id="MobiDB-lite"/>
    </source>
</evidence>
<keyword evidence="6" id="KW-0206">Cytoskeleton</keyword>
<sequence length="154" mass="16676">MAEIAGEAAEVGSNARSESPVRMTSTTAGVPPPLTVSASFKESGGKGSSRRRAVRPSFDADNEFITLLHGSDPVKVELNRLENEVRDKDRELGEAQAEIRALRMSERLREKAVEEVKVSVSARVFVDDSISMFLLMVGKLVSWSLGIQSAGNTL</sequence>
<evidence type="ECO:0000256" key="3">
    <source>
        <dbReference type="ARBA" id="ARBA00022490"/>
    </source>
</evidence>
<evidence type="ECO:0000313" key="9">
    <source>
        <dbReference type="EMBL" id="OMO93956.1"/>
    </source>
</evidence>
<gene>
    <name evidence="9" type="ORF">COLO4_16598</name>
</gene>
<evidence type="ECO:0000256" key="2">
    <source>
        <dbReference type="ARBA" id="ARBA00008825"/>
    </source>
</evidence>
<dbReference type="PANTHER" id="PTHR31246">
    <property type="entry name" value="MICROTUBULE-ASSOCIATED PROTEIN 70-2"/>
    <property type="match status" value="1"/>
</dbReference>
<evidence type="ECO:0000256" key="7">
    <source>
        <dbReference type="SAM" id="Coils"/>
    </source>
</evidence>
<name>A0A1R3JGK8_9ROSI</name>
<accession>A0A1R3JGK8</accession>
<dbReference type="OrthoDB" id="1716264at2759"/>